<keyword evidence="2" id="KW-1185">Reference proteome</keyword>
<reference evidence="2" key="1">
    <citation type="journal article" date="2019" name="Int. J. Syst. Evol. Microbiol.">
        <title>The Global Catalogue of Microorganisms (GCM) 10K type strain sequencing project: providing services to taxonomists for standard genome sequencing and annotation.</title>
        <authorList>
            <consortium name="The Broad Institute Genomics Platform"/>
            <consortium name="The Broad Institute Genome Sequencing Center for Infectious Disease"/>
            <person name="Wu L."/>
            <person name="Ma J."/>
        </authorList>
    </citation>
    <scope>NUCLEOTIDE SEQUENCE [LARGE SCALE GENOMIC DNA]</scope>
    <source>
        <strain evidence="2">JCM 16898</strain>
    </source>
</reference>
<gene>
    <name evidence="1" type="ORF">GCM10022222_24700</name>
</gene>
<accession>A0ABP6VUP1</accession>
<evidence type="ECO:0000313" key="1">
    <source>
        <dbReference type="EMBL" id="GAA3540122.1"/>
    </source>
</evidence>
<dbReference type="Proteomes" id="UP001500689">
    <property type="component" value="Unassembled WGS sequence"/>
</dbReference>
<sequence>MDPVALPRPVFLALREASLPGVATGLLTAERPVRMPDGFGDLLAWLWRSDANAAVLYLAELMKQLRERHPLARTVERPLRFDEVLTAARAALPADFDQADLLFGHVRTSLGNWYGGAPG</sequence>
<dbReference type="EMBL" id="BAAAZN010000004">
    <property type="protein sequence ID" value="GAA3540122.1"/>
    <property type="molecule type" value="Genomic_DNA"/>
</dbReference>
<organism evidence="1 2">
    <name type="scientific">Amycolatopsis ultiminotia</name>
    <dbReference type="NCBI Taxonomy" id="543629"/>
    <lineage>
        <taxon>Bacteria</taxon>
        <taxon>Bacillati</taxon>
        <taxon>Actinomycetota</taxon>
        <taxon>Actinomycetes</taxon>
        <taxon>Pseudonocardiales</taxon>
        <taxon>Pseudonocardiaceae</taxon>
        <taxon>Amycolatopsis</taxon>
    </lineage>
</organism>
<name>A0ABP6VUP1_9PSEU</name>
<proteinExistence type="predicted"/>
<protein>
    <submittedName>
        <fullName evidence="1">Uncharacterized protein</fullName>
    </submittedName>
</protein>
<evidence type="ECO:0000313" key="2">
    <source>
        <dbReference type="Proteomes" id="UP001500689"/>
    </source>
</evidence>
<dbReference type="RefSeq" id="WP_344858798.1">
    <property type="nucleotide sequence ID" value="NZ_BAAAZN010000004.1"/>
</dbReference>
<comment type="caution">
    <text evidence="1">The sequence shown here is derived from an EMBL/GenBank/DDBJ whole genome shotgun (WGS) entry which is preliminary data.</text>
</comment>